<evidence type="ECO:0000256" key="1">
    <source>
        <dbReference type="SAM" id="Phobius"/>
    </source>
</evidence>
<keyword evidence="1" id="KW-0472">Membrane</keyword>
<feature type="transmembrane region" description="Helical" evidence="1">
    <location>
        <begin position="6"/>
        <end position="24"/>
    </location>
</feature>
<gene>
    <name evidence="2" type="ORF">Terrestrivirus1_336</name>
</gene>
<name>A0A3G4ZKU7_9VIRU</name>
<keyword evidence="1" id="KW-1133">Transmembrane helix</keyword>
<reference evidence="2" key="1">
    <citation type="submission" date="2018-10" db="EMBL/GenBank/DDBJ databases">
        <title>Hidden diversity of soil giant viruses.</title>
        <authorList>
            <person name="Schulz F."/>
            <person name="Alteio L."/>
            <person name="Goudeau D."/>
            <person name="Ryan E.M."/>
            <person name="Malmstrom R.R."/>
            <person name="Blanchard J."/>
            <person name="Woyke T."/>
        </authorList>
    </citation>
    <scope>NUCLEOTIDE SEQUENCE</scope>
    <source>
        <strain evidence="2">TEV1</strain>
    </source>
</reference>
<evidence type="ECO:0008006" key="3">
    <source>
        <dbReference type="Google" id="ProtNLM"/>
    </source>
</evidence>
<organism evidence="2">
    <name type="scientific">Terrestrivirus sp</name>
    <dbReference type="NCBI Taxonomy" id="2487775"/>
    <lineage>
        <taxon>Viruses</taxon>
        <taxon>Varidnaviria</taxon>
        <taxon>Bamfordvirae</taxon>
        <taxon>Nucleocytoviricota</taxon>
        <taxon>Megaviricetes</taxon>
        <taxon>Imitervirales</taxon>
        <taxon>Mimiviridae</taxon>
        <taxon>Klosneuvirinae</taxon>
    </lineage>
</organism>
<evidence type="ECO:0000313" key="2">
    <source>
        <dbReference type="EMBL" id="AYV75462.1"/>
    </source>
</evidence>
<dbReference type="SUPFAM" id="SSF53254">
    <property type="entry name" value="Phosphoglycerate mutase-like"/>
    <property type="match status" value="1"/>
</dbReference>
<accession>A0A3G4ZKU7</accession>
<sequence length="224" mass="26341">MSITLFIIVLIILIVLIVLINNKMNHELFTSSNKNNDDKYNYIYLIRHSEKVSKDKFGLSPIGVMHTDCLINYFKNFPLGAPKFSITKISNNKRPIETANIISNKLNIKNLKLPKDYELEQDAKIILQKLAEYENILVIWQHHLHIPTLANILGCQTCNNWNSNPMSETTDGKLFNNTWVMRYPKLKSYCLEDLDQYKVELFVFDQNFEDEICKTDFNYVYKKY</sequence>
<dbReference type="InterPro" id="IPR029033">
    <property type="entry name" value="His_PPase_superfam"/>
</dbReference>
<dbReference type="EMBL" id="MK071979">
    <property type="protein sequence ID" value="AYV75462.1"/>
    <property type="molecule type" value="Genomic_DNA"/>
</dbReference>
<protein>
    <recommendedName>
        <fullName evidence="3">Phosphoglycerate mutase family protein</fullName>
    </recommendedName>
</protein>
<keyword evidence="1" id="KW-0812">Transmembrane</keyword>
<proteinExistence type="predicted"/>